<comment type="similarity">
    <text evidence="2">Belongs to the CONSTANS family.</text>
</comment>
<dbReference type="PROSITE" id="PS50119">
    <property type="entry name" value="ZF_BBOX"/>
    <property type="match status" value="1"/>
</dbReference>
<dbReference type="SMART" id="SM00336">
    <property type="entry name" value="BBOX"/>
    <property type="match status" value="1"/>
</dbReference>
<dbReference type="PROSITE" id="PS51017">
    <property type="entry name" value="CCT"/>
    <property type="match status" value="1"/>
</dbReference>
<dbReference type="GO" id="GO:0006355">
    <property type="term" value="P:regulation of DNA-templated transcription"/>
    <property type="evidence" value="ECO:0007669"/>
    <property type="project" value="UniProtKB-ARBA"/>
</dbReference>
<evidence type="ECO:0000259" key="10">
    <source>
        <dbReference type="PROSITE" id="PS50119"/>
    </source>
</evidence>
<keyword evidence="13" id="KW-1185">Reference proteome</keyword>
<dbReference type="OrthoDB" id="153872at2759"/>
<evidence type="ECO:0000256" key="7">
    <source>
        <dbReference type="PROSITE-ProRule" id="PRU00024"/>
    </source>
</evidence>
<evidence type="ECO:0000256" key="2">
    <source>
        <dbReference type="ARBA" id="ARBA00010024"/>
    </source>
</evidence>
<reference evidence="12" key="1">
    <citation type="submission" date="2021-08" db="EMBL/GenBank/DDBJ databases">
        <title>WGS assembly of Ceratopteris richardii.</title>
        <authorList>
            <person name="Marchant D.B."/>
            <person name="Chen G."/>
            <person name="Jenkins J."/>
            <person name="Shu S."/>
            <person name="Leebens-Mack J."/>
            <person name="Grimwood J."/>
            <person name="Schmutz J."/>
            <person name="Soltis P."/>
            <person name="Soltis D."/>
            <person name="Chen Z.-H."/>
        </authorList>
    </citation>
    <scope>NUCLEOTIDE SEQUENCE</scope>
    <source>
        <strain evidence="12">Whitten #5841</strain>
        <tissue evidence="12">Leaf</tissue>
    </source>
</reference>
<dbReference type="Proteomes" id="UP000825935">
    <property type="component" value="Chromosome 24"/>
</dbReference>
<name>A0A8T2RVC4_CERRI</name>
<keyword evidence="3" id="KW-0479">Metal-binding</keyword>
<accession>A0A8T2RVC4</accession>
<feature type="compositionally biased region" description="Polar residues" evidence="9">
    <location>
        <begin position="337"/>
        <end position="350"/>
    </location>
</feature>
<keyword evidence="7" id="KW-0863">Zinc-finger</keyword>
<organism evidence="12 13">
    <name type="scientific">Ceratopteris richardii</name>
    <name type="common">Triangle waterfern</name>
    <dbReference type="NCBI Taxonomy" id="49495"/>
    <lineage>
        <taxon>Eukaryota</taxon>
        <taxon>Viridiplantae</taxon>
        <taxon>Streptophyta</taxon>
        <taxon>Embryophyta</taxon>
        <taxon>Tracheophyta</taxon>
        <taxon>Polypodiopsida</taxon>
        <taxon>Polypodiidae</taxon>
        <taxon>Polypodiales</taxon>
        <taxon>Pteridineae</taxon>
        <taxon>Pteridaceae</taxon>
        <taxon>Parkerioideae</taxon>
        <taxon>Ceratopteris</taxon>
    </lineage>
</organism>
<dbReference type="AlphaFoldDB" id="A0A8T2RVC4"/>
<feature type="compositionally biased region" description="Basic and acidic residues" evidence="9">
    <location>
        <begin position="289"/>
        <end position="299"/>
    </location>
</feature>
<keyword evidence="4" id="KW-0677">Repeat</keyword>
<dbReference type="OMA" id="NIGGTSC"/>
<dbReference type="InterPro" id="IPR049808">
    <property type="entry name" value="CONSTANS-like_Bbox1"/>
</dbReference>
<dbReference type="InterPro" id="IPR010402">
    <property type="entry name" value="CCT_domain"/>
</dbReference>
<evidence type="ECO:0000256" key="6">
    <source>
        <dbReference type="ARBA" id="ARBA00023242"/>
    </source>
</evidence>
<evidence type="ECO:0000256" key="8">
    <source>
        <dbReference type="PROSITE-ProRule" id="PRU00357"/>
    </source>
</evidence>
<dbReference type="GO" id="GO:0005634">
    <property type="term" value="C:nucleus"/>
    <property type="evidence" value="ECO:0007669"/>
    <property type="project" value="UniProtKB-SubCell"/>
</dbReference>
<dbReference type="CDD" id="cd19821">
    <property type="entry name" value="Bbox1_BBX-like"/>
    <property type="match status" value="1"/>
</dbReference>
<feature type="domain" description="B box-type" evidence="10">
    <location>
        <begin position="12"/>
        <end position="59"/>
    </location>
</feature>
<proteinExistence type="inferred from homology"/>
<keyword evidence="6 8" id="KW-0539">Nucleus</keyword>
<feature type="region of interest" description="Disordered" evidence="9">
    <location>
        <begin position="269"/>
        <end position="422"/>
    </location>
</feature>
<evidence type="ECO:0000256" key="4">
    <source>
        <dbReference type="ARBA" id="ARBA00022737"/>
    </source>
</evidence>
<feature type="domain" description="CCT" evidence="11">
    <location>
        <begin position="428"/>
        <end position="470"/>
    </location>
</feature>
<dbReference type="Pfam" id="PF06203">
    <property type="entry name" value="CCT"/>
    <property type="match status" value="1"/>
</dbReference>
<evidence type="ECO:0000259" key="11">
    <source>
        <dbReference type="PROSITE" id="PS51017"/>
    </source>
</evidence>
<protein>
    <submittedName>
        <fullName evidence="12">Uncharacterized protein</fullName>
    </submittedName>
</protein>
<evidence type="ECO:0000256" key="9">
    <source>
        <dbReference type="SAM" id="MobiDB-lite"/>
    </source>
</evidence>
<evidence type="ECO:0000256" key="1">
    <source>
        <dbReference type="ARBA" id="ARBA00004123"/>
    </source>
</evidence>
<evidence type="ECO:0000313" key="13">
    <source>
        <dbReference type="Proteomes" id="UP000825935"/>
    </source>
</evidence>
<gene>
    <name evidence="12" type="ORF">KP509_24G066000</name>
</gene>
<dbReference type="EMBL" id="CM035429">
    <property type="protein sequence ID" value="KAH7300509.1"/>
    <property type="molecule type" value="Genomic_DNA"/>
</dbReference>
<comment type="caution">
    <text evidence="12">The sequence shown here is derived from an EMBL/GenBank/DDBJ whole genome shotgun (WGS) entry which is preliminary data.</text>
</comment>
<keyword evidence="5" id="KW-0862">Zinc</keyword>
<evidence type="ECO:0000256" key="5">
    <source>
        <dbReference type="ARBA" id="ARBA00022833"/>
    </source>
</evidence>
<dbReference type="InterPro" id="IPR000315">
    <property type="entry name" value="Znf_B-box"/>
</dbReference>
<comment type="subcellular location">
    <subcellularLocation>
        <location evidence="1 8">Nucleus</location>
    </subcellularLocation>
</comment>
<dbReference type="GO" id="GO:0008270">
    <property type="term" value="F:zinc ion binding"/>
    <property type="evidence" value="ECO:0007669"/>
    <property type="project" value="UniProtKB-KW"/>
</dbReference>
<sequence length="480" mass="53896">MAGDLQPPPSRSEEPKCDFCEERRAFLYCKPDSARLCLLCDHHVHAANPLSLKHVRAPLCEFCGERASAWQCEEEGRFLCAVCEQEGHDGDGHTLAKSSTFTGCLVPSQLASAWKCHTFNALRQDVLLSSRITAFDKFCWASDASLSSILDPPWTSSLDSFLSSDASSCFSDPSISPDQLLGEGQCAGNKVFLEQLEQLRRRQVECDDSLVGWLQEPIQHCLAPSLEQYTVPFMNLDAQLYSEAQMQQEVPVQHGHSLNAYSHPQGFDNKTLWNHSSEKKGARVTTTKDTTKDQNESHTHSPIMKTKQQSWMPPPPPPPFFQNNEMTHNPKNEKHVVSSSRVNSQISQILDGSWPGTVATDCPSSFRSSLREDNDDTISFNDDIPTSKKPFDSEPQNQSEHSLSHSFLNKEQASAPSKCDTAASAKARGSAMLRYKEKKKMRNFDKFVRYESRRARAETRLRVRGRFVKAGNFNVETNCK</sequence>
<dbReference type="PANTHER" id="PTHR31717">
    <property type="entry name" value="ZINC FINGER PROTEIN CONSTANS-LIKE 10"/>
    <property type="match status" value="1"/>
</dbReference>
<dbReference type="PANTHER" id="PTHR31717:SF45">
    <property type="entry name" value="ZINC FINGER PROTEIN CONSTANS-LIKE 14-RELATED"/>
    <property type="match status" value="1"/>
</dbReference>
<feature type="compositionally biased region" description="Polar residues" evidence="9">
    <location>
        <begin position="394"/>
        <end position="415"/>
    </location>
</feature>
<evidence type="ECO:0000313" key="12">
    <source>
        <dbReference type="EMBL" id="KAH7300509.1"/>
    </source>
</evidence>
<evidence type="ECO:0000256" key="3">
    <source>
        <dbReference type="ARBA" id="ARBA00022723"/>
    </source>
</evidence>